<protein>
    <submittedName>
        <fullName evidence="2">Uncharacterized protein</fullName>
    </submittedName>
</protein>
<dbReference type="KEGG" id="des:DSOUD_1361"/>
<keyword evidence="3" id="KW-1185">Reference proteome</keyword>
<dbReference type="PATRIC" id="fig|1603606.3.peg.1484"/>
<feature type="region of interest" description="Disordered" evidence="1">
    <location>
        <begin position="1"/>
        <end position="26"/>
    </location>
</feature>
<accession>A0A0M4CW57</accession>
<reference evidence="2 3" key="1">
    <citation type="submission" date="2015-07" db="EMBL/GenBank/DDBJ databases">
        <title>Isolation and Genomic Characterization of a Novel Halophilic Metal-Reducing Deltaproteobacterium from the Deep Subsurface.</title>
        <authorList>
            <person name="Badalamenti J.P."/>
            <person name="Summers Z.M."/>
            <person name="Gralnick J.A."/>
            <person name="Bond D.R."/>
        </authorList>
    </citation>
    <scope>NUCLEOTIDE SEQUENCE [LARGE SCALE GENOMIC DNA]</scope>
    <source>
        <strain evidence="2 3">WTL</strain>
    </source>
</reference>
<dbReference type="EMBL" id="CP010802">
    <property type="protein sequence ID" value="ALC16141.1"/>
    <property type="molecule type" value="Genomic_DNA"/>
</dbReference>
<evidence type="ECO:0000313" key="2">
    <source>
        <dbReference type="EMBL" id="ALC16141.1"/>
    </source>
</evidence>
<feature type="compositionally biased region" description="Basic and acidic residues" evidence="1">
    <location>
        <begin position="14"/>
        <end position="26"/>
    </location>
</feature>
<gene>
    <name evidence="2" type="ORF">DSOUD_1361</name>
</gene>
<evidence type="ECO:0000313" key="3">
    <source>
        <dbReference type="Proteomes" id="UP000057158"/>
    </source>
</evidence>
<sequence length="231" mass="25141">MNRRDGGAVTGRSGPEEGRNRNRQDACETVTVTGEIPVNTGLKSTTNVSQSQFLFTPDGHGNGPWGRRKMGEKKAVQSFGEETPVPFRKGAARDISVATGTKLATVGRKPIRKPQAFAFTALLADNLQNKRGRQGRYISGRRRSCQEEVPAGPSVCGTPWRLVKTPCLSGRIPIPFFRVTPTAFDRKKQRTAANPGPPSTVEPKPVNRSATADSRPPGQMGRDPFPIKKSY</sequence>
<evidence type="ECO:0000256" key="1">
    <source>
        <dbReference type="SAM" id="MobiDB-lite"/>
    </source>
</evidence>
<proteinExistence type="predicted"/>
<name>A0A0M4CW57_9BACT</name>
<dbReference type="AlphaFoldDB" id="A0A0M4CW57"/>
<feature type="region of interest" description="Disordered" evidence="1">
    <location>
        <begin position="185"/>
        <end position="231"/>
    </location>
</feature>
<organism evidence="2 3">
    <name type="scientific">Desulfuromonas soudanensis</name>
    <dbReference type="NCBI Taxonomy" id="1603606"/>
    <lineage>
        <taxon>Bacteria</taxon>
        <taxon>Pseudomonadati</taxon>
        <taxon>Thermodesulfobacteriota</taxon>
        <taxon>Desulfuromonadia</taxon>
        <taxon>Desulfuromonadales</taxon>
        <taxon>Desulfuromonadaceae</taxon>
        <taxon>Desulfuromonas</taxon>
    </lineage>
</organism>
<dbReference type="STRING" id="1603606.DSOUD_1361"/>
<dbReference type="Proteomes" id="UP000057158">
    <property type="component" value="Chromosome"/>
</dbReference>